<feature type="transmembrane region" description="Helical" evidence="6">
    <location>
        <begin position="119"/>
        <end position="139"/>
    </location>
</feature>
<keyword evidence="8" id="KW-1185">Reference proteome</keyword>
<feature type="transmembrane region" description="Helical" evidence="6">
    <location>
        <begin position="247"/>
        <end position="280"/>
    </location>
</feature>
<evidence type="ECO:0000313" key="8">
    <source>
        <dbReference type="Proteomes" id="UP001559623"/>
    </source>
</evidence>
<accession>A0ABV3X7L1</accession>
<feature type="transmembrane region" description="Helical" evidence="6">
    <location>
        <begin position="93"/>
        <end position="113"/>
    </location>
</feature>
<gene>
    <name evidence="7" type="ORF">QCO44_11275</name>
</gene>
<feature type="transmembrane region" description="Helical" evidence="6">
    <location>
        <begin position="213"/>
        <end position="235"/>
    </location>
</feature>
<feature type="transmembrane region" description="Helical" evidence="6">
    <location>
        <begin position="292"/>
        <end position="311"/>
    </location>
</feature>
<sequence length="319" mass="33700">MAKGKIFQTMGREIGVFVALIAVMVVFSAIDEHYFTMANLIDIVDQSTINGLIAIGMTFVIVTGGIDLSVGSVMAIVIVLVGRLLTEQGMDPISATIVGIILGFALGSFNGFLITRLKLQPFIATLGTMSVYRGFAYIITSGWPVLNIPQEFRTMLDGDFFSIFRISILILLIFAFITHILIKSTRFGNYVYAIGSNEEATRLSGVSVDFNKLMTYGLCGVGAALAGMVMLARLGTGEPAAGQGYELNAIAAAAIGGTSLAGGKGTIIGTLLGAFLLSALKVGLVVVGVDAFWQYIATGGIIVVAAYFEVLQNKIKGTH</sequence>
<organism evidence="7 8">
    <name type="scientific">Selenomonas sputigena</name>
    <dbReference type="NCBI Taxonomy" id="69823"/>
    <lineage>
        <taxon>Bacteria</taxon>
        <taxon>Bacillati</taxon>
        <taxon>Bacillota</taxon>
        <taxon>Negativicutes</taxon>
        <taxon>Selenomonadales</taxon>
        <taxon>Selenomonadaceae</taxon>
        <taxon>Selenomonas</taxon>
    </lineage>
</organism>
<evidence type="ECO:0000256" key="2">
    <source>
        <dbReference type="ARBA" id="ARBA00022475"/>
    </source>
</evidence>
<keyword evidence="5 6" id="KW-0472">Membrane</keyword>
<dbReference type="InterPro" id="IPR001851">
    <property type="entry name" value="ABC_transp_permease"/>
</dbReference>
<reference evidence="7 8" key="1">
    <citation type="submission" date="2023-04" db="EMBL/GenBank/DDBJ databases">
        <title>Genome Sequence of Selenomonas sputigena ATCC 33150.</title>
        <authorList>
            <person name="Miller D.P."/>
            <person name="Anvari S."/>
            <person name="Polson S.W."/>
            <person name="Macdonald M."/>
            <person name="Mcdowell J.V."/>
        </authorList>
    </citation>
    <scope>NUCLEOTIDE SEQUENCE [LARGE SCALE GENOMIC DNA]</scope>
    <source>
        <strain evidence="7 8">ATCC 33150</strain>
    </source>
</reference>
<evidence type="ECO:0000256" key="6">
    <source>
        <dbReference type="SAM" id="Phobius"/>
    </source>
</evidence>
<dbReference type="RefSeq" id="WP_368847910.1">
    <property type="nucleotide sequence ID" value="NZ_CP194411.1"/>
</dbReference>
<comment type="subcellular location">
    <subcellularLocation>
        <location evidence="1">Cell membrane</location>
        <topology evidence="1">Multi-pass membrane protein</topology>
    </subcellularLocation>
</comment>
<dbReference type="CDD" id="cd06579">
    <property type="entry name" value="TM_PBP1_transp_AraH_like"/>
    <property type="match status" value="1"/>
</dbReference>
<dbReference type="EMBL" id="JARVLH010000008">
    <property type="protein sequence ID" value="MEX5286192.1"/>
    <property type="molecule type" value="Genomic_DNA"/>
</dbReference>
<keyword evidence="4 6" id="KW-1133">Transmembrane helix</keyword>
<dbReference type="Proteomes" id="UP001559623">
    <property type="component" value="Unassembled WGS sequence"/>
</dbReference>
<proteinExistence type="predicted"/>
<keyword evidence="2" id="KW-1003">Cell membrane</keyword>
<dbReference type="PANTHER" id="PTHR32196">
    <property type="entry name" value="ABC TRANSPORTER PERMEASE PROTEIN YPHD-RELATED-RELATED"/>
    <property type="match status" value="1"/>
</dbReference>
<comment type="caution">
    <text evidence="7">The sequence shown here is derived from an EMBL/GenBank/DDBJ whole genome shotgun (WGS) entry which is preliminary data.</text>
</comment>
<evidence type="ECO:0000256" key="1">
    <source>
        <dbReference type="ARBA" id="ARBA00004651"/>
    </source>
</evidence>
<protein>
    <submittedName>
        <fullName evidence="7">ABC transporter permease</fullName>
    </submittedName>
</protein>
<keyword evidence="3 6" id="KW-0812">Transmembrane</keyword>
<evidence type="ECO:0000256" key="3">
    <source>
        <dbReference type="ARBA" id="ARBA00022692"/>
    </source>
</evidence>
<feature type="transmembrane region" description="Helical" evidence="6">
    <location>
        <begin position="160"/>
        <end position="182"/>
    </location>
</feature>
<evidence type="ECO:0000313" key="7">
    <source>
        <dbReference type="EMBL" id="MEX5286192.1"/>
    </source>
</evidence>
<name>A0ABV3X7L1_9FIRM</name>
<feature type="transmembrane region" description="Helical" evidence="6">
    <location>
        <begin position="12"/>
        <end position="30"/>
    </location>
</feature>
<evidence type="ECO:0000256" key="5">
    <source>
        <dbReference type="ARBA" id="ARBA00023136"/>
    </source>
</evidence>
<feature type="transmembrane region" description="Helical" evidence="6">
    <location>
        <begin position="50"/>
        <end position="81"/>
    </location>
</feature>
<evidence type="ECO:0000256" key="4">
    <source>
        <dbReference type="ARBA" id="ARBA00022989"/>
    </source>
</evidence>
<dbReference type="Pfam" id="PF02653">
    <property type="entry name" value="BPD_transp_2"/>
    <property type="match status" value="1"/>
</dbReference>